<accession>A0A067LAU3</accession>
<evidence type="ECO:0000313" key="1">
    <source>
        <dbReference type="EMBL" id="KDP41620.1"/>
    </source>
</evidence>
<keyword evidence="2" id="KW-1185">Reference proteome</keyword>
<sequence length="71" mass="7775">MQGHMDNNDVLKNGFALREMAQYGGCSSLSTTAEPMILPSDYKTIAYVSDTFNLCQGSVAAYKEAMTILIF</sequence>
<organism evidence="1 2">
    <name type="scientific">Jatropha curcas</name>
    <name type="common">Barbados nut</name>
    <dbReference type="NCBI Taxonomy" id="180498"/>
    <lineage>
        <taxon>Eukaryota</taxon>
        <taxon>Viridiplantae</taxon>
        <taxon>Streptophyta</taxon>
        <taxon>Embryophyta</taxon>
        <taxon>Tracheophyta</taxon>
        <taxon>Spermatophyta</taxon>
        <taxon>Magnoliopsida</taxon>
        <taxon>eudicotyledons</taxon>
        <taxon>Gunneridae</taxon>
        <taxon>Pentapetalae</taxon>
        <taxon>rosids</taxon>
        <taxon>fabids</taxon>
        <taxon>Malpighiales</taxon>
        <taxon>Euphorbiaceae</taxon>
        <taxon>Crotonoideae</taxon>
        <taxon>Jatropheae</taxon>
        <taxon>Jatropha</taxon>
    </lineage>
</organism>
<dbReference type="Proteomes" id="UP000027138">
    <property type="component" value="Unassembled WGS sequence"/>
</dbReference>
<reference evidence="1 2" key="1">
    <citation type="journal article" date="2014" name="PLoS ONE">
        <title>Global Analysis of Gene Expression Profiles in Physic Nut (Jatropha curcas L.) Seedlings Exposed to Salt Stress.</title>
        <authorList>
            <person name="Zhang L."/>
            <person name="Zhang C."/>
            <person name="Wu P."/>
            <person name="Chen Y."/>
            <person name="Li M."/>
            <person name="Jiang H."/>
            <person name="Wu G."/>
        </authorList>
    </citation>
    <scope>NUCLEOTIDE SEQUENCE [LARGE SCALE GENOMIC DNA]</scope>
    <source>
        <strain evidence="2">cv. GZQX0401</strain>
        <tissue evidence="1">Young leaves</tissue>
    </source>
</reference>
<dbReference type="AlphaFoldDB" id="A0A067LAU3"/>
<proteinExistence type="predicted"/>
<protein>
    <submittedName>
        <fullName evidence="1">Uncharacterized protein</fullName>
    </submittedName>
</protein>
<evidence type="ECO:0000313" key="2">
    <source>
        <dbReference type="Proteomes" id="UP000027138"/>
    </source>
</evidence>
<name>A0A067LAU3_JATCU</name>
<dbReference type="EMBL" id="KK914318">
    <property type="protein sequence ID" value="KDP41620.1"/>
    <property type="molecule type" value="Genomic_DNA"/>
</dbReference>
<gene>
    <name evidence="1" type="ORF">JCGZ_16027</name>
</gene>